<dbReference type="InterPro" id="IPR023779">
    <property type="entry name" value="Chromodomain_CS"/>
</dbReference>
<evidence type="ECO:0000256" key="3">
    <source>
        <dbReference type="ARBA" id="ARBA00022853"/>
    </source>
</evidence>
<dbReference type="PANTHER" id="PTHR22812">
    <property type="entry name" value="CHROMOBOX PROTEIN"/>
    <property type="match status" value="1"/>
</dbReference>
<keyword evidence="3" id="KW-0156">Chromatin regulator</keyword>
<accession>A0A5E4MKD4</accession>
<dbReference type="Pfam" id="PF00385">
    <property type="entry name" value="Chromo"/>
    <property type="match status" value="1"/>
</dbReference>
<evidence type="ECO:0000256" key="2">
    <source>
        <dbReference type="ARBA" id="ARBA00022737"/>
    </source>
</evidence>
<dbReference type="InterPro" id="IPR008251">
    <property type="entry name" value="Chromo_shadow_dom"/>
</dbReference>
<dbReference type="FunFam" id="2.40.50.40:FF:000007">
    <property type="entry name" value="Chromobox protein homolog 1"/>
    <property type="match status" value="1"/>
</dbReference>
<reference evidence="10 11" key="1">
    <citation type="submission" date="2019-08" db="EMBL/GenBank/DDBJ databases">
        <authorList>
            <person name="Alioto T."/>
            <person name="Alioto T."/>
            <person name="Gomez Garrido J."/>
        </authorList>
    </citation>
    <scope>NUCLEOTIDE SEQUENCE [LARGE SCALE GENOMIC DNA]</scope>
</reference>
<dbReference type="InterPro" id="IPR000953">
    <property type="entry name" value="Chromo/chromo_shadow_dom"/>
</dbReference>
<feature type="domain" description="Chromo" evidence="9">
    <location>
        <begin position="225"/>
        <end position="283"/>
    </location>
</feature>
<dbReference type="PROSITE" id="PS50013">
    <property type="entry name" value="CHROMO_2"/>
    <property type="match status" value="2"/>
</dbReference>
<evidence type="ECO:0000313" key="10">
    <source>
        <dbReference type="EMBL" id="VVC30285.1"/>
    </source>
</evidence>
<evidence type="ECO:0000256" key="5">
    <source>
        <dbReference type="ARBA" id="ARBA00023163"/>
    </source>
</evidence>
<dbReference type="OrthoDB" id="273092at2759"/>
<organism evidence="10 11">
    <name type="scientific">Cinara cedri</name>
    <dbReference type="NCBI Taxonomy" id="506608"/>
    <lineage>
        <taxon>Eukaryota</taxon>
        <taxon>Metazoa</taxon>
        <taxon>Ecdysozoa</taxon>
        <taxon>Arthropoda</taxon>
        <taxon>Hexapoda</taxon>
        <taxon>Insecta</taxon>
        <taxon>Pterygota</taxon>
        <taxon>Neoptera</taxon>
        <taxon>Paraneoptera</taxon>
        <taxon>Hemiptera</taxon>
        <taxon>Sternorrhyncha</taxon>
        <taxon>Aphidomorpha</taxon>
        <taxon>Aphidoidea</taxon>
        <taxon>Aphididae</taxon>
        <taxon>Lachninae</taxon>
        <taxon>Cinara</taxon>
    </lineage>
</organism>
<dbReference type="Pfam" id="PF01393">
    <property type="entry name" value="Chromo_shadow"/>
    <property type="match status" value="1"/>
</dbReference>
<dbReference type="InterPro" id="IPR023780">
    <property type="entry name" value="Chromo_domain"/>
</dbReference>
<feature type="compositionally biased region" description="Polar residues" evidence="8">
    <location>
        <begin position="95"/>
        <end position="116"/>
    </location>
</feature>
<dbReference type="InterPro" id="IPR016197">
    <property type="entry name" value="Chromo-like_dom_sf"/>
</dbReference>
<dbReference type="FunFam" id="2.40.50.40:FF:000031">
    <property type="entry name" value="Heterochromatin protein 1"/>
    <property type="match status" value="1"/>
</dbReference>
<protein>
    <recommendedName>
        <fullName evidence="7">Heterochromatin protein 1</fullName>
    </recommendedName>
</protein>
<dbReference type="GO" id="GO:0031507">
    <property type="term" value="P:heterochromatin formation"/>
    <property type="evidence" value="ECO:0007669"/>
    <property type="project" value="UniProtKB-ARBA"/>
</dbReference>
<keyword evidence="5" id="KW-0804">Transcription</keyword>
<dbReference type="InterPro" id="IPR051219">
    <property type="entry name" value="Heterochromatin_chromo-domain"/>
</dbReference>
<dbReference type="InterPro" id="IPR017984">
    <property type="entry name" value="Chromo_dom_subgr"/>
</dbReference>
<dbReference type="SMART" id="SM00300">
    <property type="entry name" value="ChSh"/>
    <property type="match status" value="1"/>
</dbReference>
<keyword evidence="4" id="KW-0805">Transcription regulation</keyword>
<feature type="domain" description="Chromo" evidence="9">
    <location>
        <begin position="23"/>
        <end position="81"/>
    </location>
</feature>
<evidence type="ECO:0000256" key="4">
    <source>
        <dbReference type="ARBA" id="ARBA00023015"/>
    </source>
</evidence>
<dbReference type="PROSITE" id="PS00598">
    <property type="entry name" value="CHROMO_1"/>
    <property type="match status" value="1"/>
</dbReference>
<dbReference type="GO" id="GO:0000792">
    <property type="term" value="C:heterochromatin"/>
    <property type="evidence" value="ECO:0007669"/>
    <property type="project" value="UniProtKB-ARBA"/>
</dbReference>
<dbReference type="GO" id="GO:0003682">
    <property type="term" value="F:chromatin binding"/>
    <property type="evidence" value="ECO:0007669"/>
    <property type="project" value="UniProtKB-ARBA"/>
</dbReference>
<dbReference type="Proteomes" id="UP000325440">
    <property type="component" value="Unassembled WGS sequence"/>
</dbReference>
<gene>
    <name evidence="10" type="ORF">CINCED_3A015949</name>
</gene>
<dbReference type="Gene3D" id="2.40.50.40">
    <property type="match status" value="2"/>
</dbReference>
<proteinExistence type="predicted"/>
<evidence type="ECO:0000256" key="8">
    <source>
        <dbReference type="SAM" id="MobiDB-lite"/>
    </source>
</evidence>
<evidence type="ECO:0000256" key="7">
    <source>
        <dbReference type="ARBA" id="ARBA00073803"/>
    </source>
</evidence>
<dbReference type="PRINTS" id="PR00504">
    <property type="entry name" value="CHROMODOMAIN"/>
</dbReference>
<keyword evidence="11" id="KW-1185">Reference proteome</keyword>
<dbReference type="SUPFAM" id="SSF54160">
    <property type="entry name" value="Chromo domain-like"/>
    <property type="match status" value="2"/>
</dbReference>
<name>A0A5E4MKD4_9HEMI</name>
<feature type="region of interest" description="Disordered" evidence="8">
    <location>
        <begin position="73"/>
        <end position="206"/>
    </location>
</feature>
<evidence type="ECO:0000256" key="1">
    <source>
        <dbReference type="ARBA" id="ARBA00004123"/>
    </source>
</evidence>
<evidence type="ECO:0000259" key="9">
    <source>
        <dbReference type="PROSITE" id="PS50013"/>
    </source>
</evidence>
<comment type="subcellular location">
    <subcellularLocation>
        <location evidence="1">Nucleus</location>
    </subcellularLocation>
</comment>
<keyword evidence="2" id="KW-0677">Repeat</keyword>
<feature type="compositionally biased region" description="Acidic residues" evidence="8">
    <location>
        <begin position="141"/>
        <end position="200"/>
    </location>
</feature>
<dbReference type="AlphaFoldDB" id="A0A5E4MKD4"/>
<sequence length="288" mass="33793">MKGTDYERNTTGESGSEEQEEEYSVEKILDKRMKNNKVEYYLKWKGYNDEDNTWEPLENLDCEELIAEFEEKLKHRHRDRRKSKEQVERGRKRTLSNSTNMSCSSARSASNAGTSRDTTRINPPPPKRLRGHKVDKAAEKSDDDDDDDDEETEDENEDDENEDDENEDDENEDEENEDDENEDDENDDDEYEDEENEDDDGRPSYRFFNRRITPINVSSARYANRQAEKIIGATDSSGQLMFLLKWKEIEEADLILAREANKLFPQVVIQFYEERLTWNAPTDGRNGI</sequence>
<evidence type="ECO:0000313" key="11">
    <source>
        <dbReference type="Proteomes" id="UP000325440"/>
    </source>
</evidence>
<dbReference type="CDD" id="cd18631">
    <property type="entry name" value="CD_HP1_like"/>
    <property type="match status" value="1"/>
</dbReference>
<dbReference type="EMBL" id="CABPRJ010000512">
    <property type="protein sequence ID" value="VVC30285.1"/>
    <property type="molecule type" value="Genomic_DNA"/>
</dbReference>
<feature type="region of interest" description="Disordered" evidence="8">
    <location>
        <begin position="1"/>
        <end position="23"/>
    </location>
</feature>
<dbReference type="SMART" id="SM00298">
    <property type="entry name" value="CHROMO"/>
    <property type="match status" value="2"/>
</dbReference>
<feature type="compositionally biased region" description="Basic and acidic residues" evidence="8">
    <location>
        <begin position="1"/>
        <end position="10"/>
    </location>
</feature>
<keyword evidence="6" id="KW-0539">Nucleus</keyword>
<dbReference type="CDD" id="cd00034">
    <property type="entry name" value="CSD"/>
    <property type="match status" value="1"/>
</dbReference>
<evidence type="ECO:0000256" key="6">
    <source>
        <dbReference type="ARBA" id="ARBA00023242"/>
    </source>
</evidence>
<dbReference type="GO" id="GO:0005634">
    <property type="term" value="C:nucleus"/>
    <property type="evidence" value="ECO:0007669"/>
    <property type="project" value="UniProtKB-SubCell"/>
</dbReference>